<sequence length="172" mass="18777">MKLFRALGLVAVLTFSLAAPTEDLQIIDTDTADAQNPTDLDDFDFSKQPPPQGPNCKGSTTCIGFHPRGTQIWKVAKELQKFIAAIPDDKNIDAGQQIACVKGTTGWYGGICAYFQYIKEQKTGAQAKQLVQNIIDLHCKTCGSWPTDGQYVRDGEFTINFVTKAACHGTCV</sequence>
<feature type="signal peptide" evidence="1">
    <location>
        <begin position="1"/>
        <end position="18"/>
    </location>
</feature>
<reference evidence="3" key="1">
    <citation type="journal article" date="2020" name="Stud. Mycol.">
        <title>101 Dothideomycetes genomes: a test case for predicting lifestyles and emergence of pathogens.</title>
        <authorList>
            <person name="Haridas S."/>
            <person name="Albert R."/>
            <person name="Binder M."/>
            <person name="Bloem J."/>
            <person name="Labutti K."/>
            <person name="Salamov A."/>
            <person name="Andreopoulos B."/>
            <person name="Baker S."/>
            <person name="Barry K."/>
            <person name="Bills G."/>
            <person name="Bluhm B."/>
            <person name="Cannon C."/>
            <person name="Castanera R."/>
            <person name="Culley D."/>
            <person name="Daum C."/>
            <person name="Ezra D."/>
            <person name="Gonzalez J."/>
            <person name="Henrissat B."/>
            <person name="Kuo A."/>
            <person name="Liang C."/>
            <person name="Lipzen A."/>
            <person name="Lutzoni F."/>
            <person name="Magnuson J."/>
            <person name="Mondo S."/>
            <person name="Nolan M."/>
            <person name="Ohm R."/>
            <person name="Pangilinan J."/>
            <person name="Park H.-J."/>
            <person name="Ramirez L."/>
            <person name="Alfaro M."/>
            <person name="Sun H."/>
            <person name="Tritt A."/>
            <person name="Yoshinaga Y."/>
            <person name="Zwiers L.-H."/>
            <person name="Turgeon B."/>
            <person name="Goodwin S."/>
            <person name="Spatafora J."/>
            <person name="Crous P."/>
            <person name="Grigoriev I."/>
        </authorList>
    </citation>
    <scope>NUCLEOTIDE SEQUENCE</scope>
    <source>
        <strain evidence="3">CBS 122681</strain>
    </source>
</reference>
<feature type="chain" id="PRO_5025499064" description="Killer toxin Kp4 domain-containing protein" evidence="1">
    <location>
        <begin position="19"/>
        <end position="172"/>
    </location>
</feature>
<feature type="domain" description="Killer toxin Kp4" evidence="2">
    <location>
        <begin position="53"/>
        <end position="162"/>
    </location>
</feature>
<dbReference type="SUPFAM" id="SSF55221">
    <property type="entry name" value="Yeast killer toxins"/>
    <property type="match status" value="1"/>
</dbReference>
<dbReference type="Gene3D" id="3.30.430.10">
    <property type="entry name" value="Killer Toxin P4, subunit A"/>
    <property type="match status" value="1"/>
</dbReference>
<keyword evidence="1" id="KW-0732">Signal</keyword>
<dbReference type="OrthoDB" id="4177994at2759"/>
<accession>A0A6A6TUT2</accession>
<evidence type="ECO:0000313" key="3">
    <source>
        <dbReference type="EMBL" id="KAF2662374.1"/>
    </source>
</evidence>
<proteinExistence type="predicted"/>
<keyword evidence="4" id="KW-1185">Reference proteome</keyword>
<dbReference type="InterPro" id="IPR015131">
    <property type="entry name" value="Killer_tox_Kp4"/>
</dbReference>
<dbReference type="AlphaFoldDB" id="A0A6A6TUT2"/>
<protein>
    <recommendedName>
        <fullName evidence="2">Killer toxin Kp4 domain-containing protein</fullName>
    </recommendedName>
</protein>
<dbReference type="Proteomes" id="UP000799324">
    <property type="component" value="Unassembled WGS sequence"/>
</dbReference>
<evidence type="ECO:0000313" key="4">
    <source>
        <dbReference type="Proteomes" id="UP000799324"/>
    </source>
</evidence>
<organism evidence="3 4">
    <name type="scientific">Lophiostoma macrostomum CBS 122681</name>
    <dbReference type="NCBI Taxonomy" id="1314788"/>
    <lineage>
        <taxon>Eukaryota</taxon>
        <taxon>Fungi</taxon>
        <taxon>Dikarya</taxon>
        <taxon>Ascomycota</taxon>
        <taxon>Pezizomycotina</taxon>
        <taxon>Dothideomycetes</taxon>
        <taxon>Pleosporomycetidae</taxon>
        <taxon>Pleosporales</taxon>
        <taxon>Lophiostomataceae</taxon>
        <taxon>Lophiostoma</taxon>
    </lineage>
</organism>
<dbReference type="Pfam" id="PF09044">
    <property type="entry name" value="Kp4"/>
    <property type="match status" value="1"/>
</dbReference>
<gene>
    <name evidence="3" type="ORF">K491DRAFT_709746</name>
</gene>
<dbReference type="GO" id="GO:0005576">
    <property type="term" value="C:extracellular region"/>
    <property type="evidence" value="ECO:0007669"/>
    <property type="project" value="InterPro"/>
</dbReference>
<dbReference type="EMBL" id="MU004289">
    <property type="protein sequence ID" value="KAF2662374.1"/>
    <property type="molecule type" value="Genomic_DNA"/>
</dbReference>
<evidence type="ECO:0000256" key="1">
    <source>
        <dbReference type="SAM" id="SignalP"/>
    </source>
</evidence>
<name>A0A6A6TUT2_9PLEO</name>
<evidence type="ECO:0000259" key="2">
    <source>
        <dbReference type="Pfam" id="PF09044"/>
    </source>
</evidence>
<dbReference type="InterPro" id="IPR011329">
    <property type="entry name" value="Killer_tox_Kp4/SMK"/>
</dbReference>